<dbReference type="Proteomes" id="UP001239111">
    <property type="component" value="Chromosome 4"/>
</dbReference>
<proteinExistence type="predicted"/>
<dbReference type="EMBL" id="CM056744">
    <property type="protein sequence ID" value="KAJ8668616.1"/>
    <property type="molecule type" value="Genomic_DNA"/>
</dbReference>
<keyword evidence="2" id="KW-1185">Reference proteome</keyword>
<name>A0ACC2NC16_9HYME</name>
<sequence length="260" mass="29465">MSLEAEKFEDTREEMRDYQCKNDCRSLSPPWKSSSQSEAAYKDNGIKQELFDDHTFVIIGSTVSDAQLSSSTAIASTDHILESEIKTEDFEKSAFGFNLSGDGMVGQCTPIGAKSKFSFVEQLICENNDLSDELRKTKRILAQRNELIDTLQTKFYWCWNNFVMTDMTCRKKIEALVLASFNRATAELKSSKSEKEELENERVKLKNTVGKRRRSTSLGHFPDIDTKNQEVISPASSLNNLCVISNNVTLRRPIFVDPNC</sequence>
<evidence type="ECO:0000313" key="1">
    <source>
        <dbReference type="EMBL" id="KAJ8668616.1"/>
    </source>
</evidence>
<comment type="caution">
    <text evidence="1">The sequence shown here is derived from an EMBL/GenBank/DDBJ whole genome shotgun (WGS) entry which is preliminary data.</text>
</comment>
<organism evidence="1 2">
    <name type="scientific">Eretmocerus hayati</name>
    <dbReference type="NCBI Taxonomy" id="131215"/>
    <lineage>
        <taxon>Eukaryota</taxon>
        <taxon>Metazoa</taxon>
        <taxon>Ecdysozoa</taxon>
        <taxon>Arthropoda</taxon>
        <taxon>Hexapoda</taxon>
        <taxon>Insecta</taxon>
        <taxon>Pterygota</taxon>
        <taxon>Neoptera</taxon>
        <taxon>Endopterygota</taxon>
        <taxon>Hymenoptera</taxon>
        <taxon>Apocrita</taxon>
        <taxon>Proctotrupomorpha</taxon>
        <taxon>Chalcidoidea</taxon>
        <taxon>Aphelinidae</taxon>
        <taxon>Aphelininae</taxon>
        <taxon>Eretmocerus</taxon>
    </lineage>
</organism>
<gene>
    <name evidence="1" type="ORF">QAD02_010279</name>
</gene>
<accession>A0ACC2NC16</accession>
<evidence type="ECO:0000313" key="2">
    <source>
        <dbReference type="Proteomes" id="UP001239111"/>
    </source>
</evidence>
<reference evidence="1" key="1">
    <citation type="submission" date="2023-04" db="EMBL/GenBank/DDBJ databases">
        <title>A chromosome-level genome assembly of the parasitoid wasp Eretmocerus hayati.</title>
        <authorList>
            <person name="Zhong Y."/>
            <person name="Liu S."/>
            <person name="Liu Y."/>
        </authorList>
    </citation>
    <scope>NUCLEOTIDE SEQUENCE</scope>
    <source>
        <strain evidence="1">ZJU_SS_LIU_2023</strain>
    </source>
</reference>
<protein>
    <submittedName>
        <fullName evidence="1">Uncharacterized protein</fullName>
    </submittedName>
</protein>